<dbReference type="InterPro" id="IPR000485">
    <property type="entry name" value="AsnC-type_HTH_dom"/>
</dbReference>
<dbReference type="Pfam" id="PF01037">
    <property type="entry name" value="AsnC_trans_reg"/>
    <property type="match status" value="1"/>
</dbReference>
<sequence>MDADTGNAGHGPDATAKGRAPLGGLSQAIRPVPDEESFDAVDVALLQLLAADARQSQRTLARHVNMSAPAVGERIARLERVGILQQYTVRVDWARLGYPMVVYLPVVAVAGTDIGALMNSLTELAEVEDINVVSGAYDLLVRIRVRNHKHLTEILLESIWQIPTLQRTETLLCLAESKQESFTEKLLGQLHERITG</sequence>
<keyword evidence="7" id="KW-1185">Reference proteome</keyword>
<evidence type="ECO:0000256" key="3">
    <source>
        <dbReference type="ARBA" id="ARBA00023163"/>
    </source>
</evidence>
<dbReference type="InterPro" id="IPR011008">
    <property type="entry name" value="Dimeric_a/b-barrel"/>
</dbReference>
<dbReference type="InterPro" id="IPR019887">
    <property type="entry name" value="Tscrpt_reg_AsnC/Lrp_C"/>
</dbReference>
<evidence type="ECO:0000256" key="4">
    <source>
        <dbReference type="SAM" id="MobiDB-lite"/>
    </source>
</evidence>
<dbReference type="RefSeq" id="WP_209907411.1">
    <property type="nucleotide sequence ID" value="NZ_BAAAMI010000006.1"/>
</dbReference>
<dbReference type="SMART" id="SM00344">
    <property type="entry name" value="HTH_ASNC"/>
    <property type="match status" value="1"/>
</dbReference>
<feature type="region of interest" description="Disordered" evidence="4">
    <location>
        <begin position="1"/>
        <end position="26"/>
    </location>
</feature>
<proteinExistence type="predicted"/>
<dbReference type="Gene3D" id="1.10.10.10">
    <property type="entry name" value="Winged helix-like DNA-binding domain superfamily/Winged helix DNA-binding domain"/>
    <property type="match status" value="1"/>
</dbReference>
<keyword evidence="3" id="KW-0804">Transcription</keyword>
<gene>
    <name evidence="6" type="ORF">JOF46_002294</name>
</gene>
<name>A0ABS4WDW7_9MICC</name>
<dbReference type="Proteomes" id="UP000766570">
    <property type="component" value="Unassembled WGS sequence"/>
</dbReference>
<evidence type="ECO:0000313" key="6">
    <source>
        <dbReference type="EMBL" id="MBP2374382.1"/>
    </source>
</evidence>
<dbReference type="InterPro" id="IPR036388">
    <property type="entry name" value="WH-like_DNA-bd_sf"/>
</dbReference>
<reference evidence="6 7" key="1">
    <citation type="submission" date="2021-03" db="EMBL/GenBank/DDBJ databases">
        <title>Sequencing the genomes of 1000 actinobacteria strains.</title>
        <authorList>
            <person name="Klenk H.-P."/>
        </authorList>
    </citation>
    <scope>NUCLEOTIDE SEQUENCE [LARGE SCALE GENOMIC DNA]</scope>
    <source>
        <strain evidence="6 7">DSM 15454</strain>
    </source>
</reference>
<dbReference type="InterPro" id="IPR019888">
    <property type="entry name" value="Tscrpt_reg_AsnC-like"/>
</dbReference>
<keyword evidence="1" id="KW-0805">Transcription regulation</keyword>
<dbReference type="PANTHER" id="PTHR30154">
    <property type="entry name" value="LEUCINE-RESPONSIVE REGULATORY PROTEIN"/>
    <property type="match status" value="1"/>
</dbReference>
<accession>A0ABS4WDW7</accession>
<comment type="caution">
    <text evidence="6">The sequence shown here is derived from an EMBL/GenBank/DDBJ whole genome shotgun (WGS) entry which is preliminary data.</text>
</comment>
<evidence type="ECO:0000313" key="7">
    <source>
        <dbReference type="Proteomes" id="UP000766570"/>
    </source>
</evidence>
<dbReference type="SUPFAM" id="SSF46785">
    <property type="entry name" value="Winged helix' DNA-binding domain"/>
    <property type="match status" value="1"/>
</dbReference>
<evidence type="ECO:0000256" key="1">
    <source>
        <dbReference type="ARBA" id="ARBA00023015"/>
    </source>
</evidence>
<dbReference type="InterPro" id="IPR036390">
    <property type="entry name" value="WH_DNA-bd_sf"/>
</dbReference>
<dbReference type="EMBL" id="JAGIOE010000001">
    <property type="protein sequence ID" value="MBP2374382.1"/>
    <property type="molecule type" value="Genomic_DNA"/>
</dbReference>
<dbReference type="Gene3D" id="3.30.70.920">
    <property type="match status" value="1"/>
</dbReference>
<protein>
    <submittedName>
        <fullName evidence="6">DNA-binding Lrp family transcriptional regulator</fullName>
    </submittedName>
</protein>
<evidence type="ECO:0000259" key="5">
    <source>
        <dbReference type="PROSITE" id="PS50956"/>
    </source>
</evidence>
<dbReference type="PANTHER" id="PTHR30154:SF34">
    <property type="entry name" value="TRANSCRIPTIONAL REGULATOR AZLB"/>
    <property type="match status" value="1"/>
</dbReference>
<dbReference type="PROSITE" id="PS50956">
    <property type="entry name" value="HTH_ASNC_2"/>
    <property type="match status" value="1"/>
</dbReference>
<dbReference type="Pfam" id="PF13404">
    <property type="entry name" value="HTH_AsnC-type"/>
    <property type="match status" value="1"/>
</dbReference>
<feature type="domain" description="HTH asnC-type" evidence="5">
    <location>
        <begin position="38"/>
        <end position="99"/>
    </location>
</feature>
<dbReference type="SUPFAM" id="SSF54909">
    <property type="entry name" value="Dimeric alpha+beta barrel"/>
    <property type="match status" value="1"/>
</dbReference>
<dbReference type="PRINTS" id="PR00033">
    <property type="entry name" value="HTHASNC"/>
</dbReference>
<organism evidence="6 7">
    <name type="scientific">Paeniglutamicibacter psychrophenolicus</name>
    <dbReference type="NCBI Taxonomy" id="257454"/>
    <lineage>
        <taxon>Bacteria</taxon>
        <taxon>Bacillati</taxon>
        <taxon>Actinomycetota</taxon>
        <taxon>Actinomycetes</taxon>
        <taxon>Micrococcales</taxon>
        <taxon>Micrococcaceae</taxon>
        <taxon>Paeniglutamicibacter</taxon>
    </lineage>
</organism>
<dbReference type="GO" id="GO:0003677">
    <property type="term" value="F:DNA binding"/>
    <property type="evidence" value="ECO:0007669"/>
    <property type="project" value="UniProtKB-KW"/>
</dbReference>
<evidence type="ECO:0000256" key="2">
    <source>
        <dbReference type="ARBA" id="ARBA00023125"/>
    </source>
</evidence>
<keyword evidence="2 6" id="KW-0238">DNA-binding</keyword>